<feature type="domain" description="UDP-3-O-[3-hydroxymyristoyl] glucosamine N-acyltransferase non-repeat region" evidence="8">
    <location>
        <begin position="37"/>
        <end position="101"/>
    </location>
</feature>
<organism evidence="10 11">
    <name type="scientific">Frigidibacter albus</name>
    <dbReference type="NCBI Taxonomy" id="1465486"/>
    <lineage>
        <taxon>Bacteria</taxon>
        <taxon>Pseudomonadati</taxon>
        <taxon>Pseudomonadota</taxon>
        <taxon>Alphaproteobacteria</taxon>
        <taxon>Rhodobacterales</taxon>
        <taxon>Paracoccaceae</taxon>
        <taxon>Frigidibacter</taxon>
    </lineage>
</organism>
<dbReference type="CDD" id="cd03352">
    <property type="entry name" value="LbH_LpxD"/>
    <property type="match status" value="1"/>
</dbReference>
<dbReference type="EMBL" id="WWNR01000011">
    <property type="protein sequence ID" value="MZQ90647.1"/>
    <property type="molecule type" value="Genomic_DNA"/>
</dbReference>
<comment type="function">
    <text evidence="7">Catalyzes the N-acylation of UDP-3-O-acylglucosamine using 3-hydroxyacyl-ACP as the acyl donor. Is involved in the biosynthesis of lipid A, a phosphorylated glycolipid that anchors the lipopolysaccharide to the outer membrane of the cell.</text>
</comment>
<evidence type="ECO:0000256" key="4">
    <source>
        <dbReference type="ARBA" id="ARBA00022737"/>
    </source>
</evidence>
<dbReference type="Gene3D" id="3.40.1390.10">
    <property type="entry name" value="MurE/MurF, N-terminal domain"/>
    <property type="match status" value="1"/>
</dbReference>
<name>A0A6L8VJV3_9RHOB</name>
<dbReference type="Pfam" id="PF04613">
    <property type="entry name" value="LpxD"/>
    <property type="match status" value="1"/>
</dbReference>
<dbReference type="InterPro" id="IPR007691">
    <property type="entry name" value="LpxD"/>
</dbReference>
<dbReference type="InterPro" id="IPR011004">
    <property type="entry name" value="Trimer_LpxA-like_sf"/>
</dbReference>
<keyword evidence="11" id="KW-1185">Reference proteome</keyword>
<feature type="active site" description="Proton acceptor" evidence="7">
    <location>
        <position position="273"/>
    </location>
</feature>
<dbReference type="GO" id="GO:0103118">
    <property type="term" value="F:UDP-3-O-[(3R)-3-hydroxyacyl]-glucosamine N-acyltransferase activity"/>
    <property type="evidence" value="ECO:0007669"/>
    <property type="project" value="UniProtKB-EC"/>
</dbReference>
<gene>
    <name evidence="7" type="primary">lpxD</name>
    <name evidence="10" type="ORF">GS660_16250</name>
</gene>
<sequence length="377" mass="38540">MTQHPESAHQPSKGGGHSIAALAAALGGRAEGDTGLTIHRAAEPAAAGPDDLALAMDPKYAAGLALGQARAAMLWEGADWQALGLAAAIFVPRPRLAMSGLTRTLDPGPAIAPGIHASAVIDPSASIGIGAAIGPFVVIGPGAVIGPRARIASHVSVAEGARIGADALILQGARIGARVVIGDRFICHPNAVIGADGFSFVTPEKSGVEEIRQTLGEREQIRAQSWIRIHSLGTVEIGDDVEIGAGSAIDRGTIRATTIGSGTKLDNLVHVGHNVQVGRDCLLCGQVGIAGSARIGNRVVLAGQCGVSDNIFVGDDVIAGGATKIFTNAPAGRVLLGSPALKMETHVEAWKNIRRLGRLFAQVAELKEAVTKLGQKD</sequence>
<dbReference type="RefSeq" id="WP_161348029.1">
    <property type="nucleotide sequence ID" value="NZ_BMGW01000011.1"/>
</dbReference>
<comment type="catalytic activity">
    <reaction evidence="7">
        <text>a UDP-3-O-[(3R)-3-hydroxyacyl]-alpha-D-glucosamine + a (3R)-hydroxyacyl-[ACP] = a UDP-2-N,3-O-bis[(3R)-3-hydroxyacyl]-alpha-D-glucosamine + holo-[ACP] + H(+)</text>
        <dbReference type="Rhea" id="RHEA:53836"/>
        <dbReference type="Rhea" id="RHEA-COMP:9685"/>
        <dbReference type="Rhea" id="RHEA-COMP:9945"/>
        <dbReference type="ChEBI" id="CHEBI:15378"/>
        <dbReference type="ChEBI" id="CHEBI:64479"/>
        <dbReference type="ChEBI" id="CHEBI:78827"/>
        <dbReference type="ChEBI" id="CHEBI:137740"/>
        <dbReference type="ChEBI" id="CHEBI:137748"/>
        <dbReference type="EC" id="2.3.1.191"/>
    </reaction>
</comment>
<dbReference type="NCBIfam" id="NF002060">
    <property type="entry name" value="PRK00892.1"/>
    <property type="match status" value="1"/>
</dbReference>
<dbReference type="AlphaFoldDB" id="A0A6L8VJV3"/>
<dbReference type="UniPathway" id="UPA00973"/>
<evidence type="ECO:0000256" key="5">
    <source>
        <dbReference type="ARBA" id="ARBA00023098"/>
    </source>
</evidence>
<evidence type="ECO:0000313" key="10">
    <source>
        <dbReference type="EMBL" id="MZQ90647.1"/>
    </source>
</evidence>
<evidence type="ECO:0000256" key="1">
    <source>
        <dbReference type="ARBA" id="ARBA00022516"/>
    </source>
</evidence>
<dbReference type="InterPro" id="IPR056729">
    <property type="entry name" value="GMPPB_C"/>
</dbReference>
<accession>A0A6L8VJV3</accession>
<evidence type="ECO:0000313" key="11">
    <source>
        <dbReference type="Proteomes" id="UP000477083"/>
    </source>
</evidence>
<protein>
    <recommendedName>
        <fullName evidence="7">UDP-3-O-acylglucosamine N-acyltransferase</fullName>
        <ecNumber evidence="7">2.3.1.191</ecNumber>
    </recommendedName>
</protein>
<dbReference type="PANTHER" id="PTHR43378">
    <property type="entry name" value="UDP-3-O-ACYLGLUCOSAMINE N-ACYLTRANSFERASE"/>
    <property type="match status" value="1"/>
</dbReference>
<evidence type="ECO:0000256" key="7">
    <source>
        <dbReference type="HAMAP-Rule" id="MF_00523"/>
    </source>
</evidence>
<dbReference type="GO" id="GO:0016020">
    <property type="term" value="C:membrane"/>
    <property type="evidence" value="ECO:0007669"/>
    <property type="project" value="GOC"/>
</dbReference>
<dbReference type="HAMAP" id="MF_00523">
    <property type="entry name" value="LpxD"/>
    <property type="match status" value="1"/>
</dbReference>
<comment type="caution">
    <text evidence="10">The sequence shown here is derived from an EMBL/GenBank/DDBJ whole genome shotgun (WGS) entry which is preliminary data.</text>
</comment>
<comment type="subunit">
    <text evidence="7">Homotrimer.</text>
</comment>
<dbReference type="GO" id="GO:0009245">
    <property type="term" value="P:lipid A biosynthetic process"/>
    <property type="evidence" value="ECO:0007669"/>
    <property type="project" value="UniProtKB-UniRule"/>
</dbReference>
<dbReference type="Gene3D" id="2.160.10.10">
    <property type="entry name" value="Hexapeptide repeat proteins"/>
    <property type="match status" value="1"/>
</dbReference>
<evidence type="ECO:0000256" key="6">
    <source>
        <dbReference type="ARBA" id="ARBA00023315"/>
    </source>
</evidence>
<evidence type="ECO:0000259" key="8">
    <source>
        <dbReference type="Pfam" id="PF04613"/>
    </source>
</evidence>
<comment type="similarity">
    <text evidence="7">Belongs to the transferase hexapeptide repeat family. LpxD subfamily.</text>
</comment>
<dbReference type="Pfam" id="PF25087">
    <property type="entry name" value="GMPPB_C"/>
    <property type="match status" value="1"/>
</dbReference>
<dbReference type="SUPFAM" id="SSF51161">
    <property type="entry name" value="Trimeric LpxA-like enzymes"/>
    <property type="match status" value="1"/>
</dbReference>
<keyword evidence="5 7" id="KW-0443">Lipid metabolism</keyword>
<dbReference type="GO" id="GO:0016410">
    <property type="term" value="F:N-acyltransferase activity"/>
    <property type="evidence" value="ECO:0007669"/>
    <property type="project" value="InterPro"/>
</dbReference>
<keyword evidence="2 7" id="KW-0441">Lipid A biosynthesis</keyword>
<feature type="domain" description="Mannose-1-phosphate guanyltransferase C-terminal" evidence="9">
    <location>
        <begin position="118"/>
        <end position="196"/>
    </location>
</feature>
<reference evidence="10 11" key="1">
    <citation type="submission" date="2020-01" db="EMBL/GenBank/DDBJ databases">
        <title>Frigidibacter albus SP32T (=CGMCC 1.13995T).</title>
        <authorList>
            <person name="Liao X."/>
        </authorList>
    </citation>
    <scope>NUCLEOTIDE SEQUENCE [LARGE SCALE GENOMIC DNA]</scope>
    <source>
        <strain evidence="10 11">SP32</strain>
    </source>
</reference>
<dbReference type="PANTHER" id="PTHR43378:SF2">
    <property type="entry name" value="UDP-3-O-ACYLGLUCOSAMINE N-ACYLTRANSFERASE 1, MITOCHONDRIAL-RELATED"/>
    <property type="match status" value="1"/>
</dbReference>
<keyword evidence="1 7" id="KW-0444">Lipid biosynthesis</keyword>
<keyword evidence="6 7" id="KW-0012">Acyltransferase</keyword>
<evidence type="ECO:0000259" key="9">
    <source>
        <dbReference type="Pfam" id="PF25087"/>
    </source>
</evidence>
<evidence type="ECO:0000256" key="2">
    <source>
        <dbReference type="ARBA" id="ARBA00022556"/>
    </source>
</evidence>
<dbReference type="OrthoDB" id="9784739at2"/>
<evidence type="ECO:0000256" key="3">
    <source>
        <dbReference type="ARBA" id="ARBA00022679"/>
    </source>
</evidence>
<proteinExistence type="inferred from homology"/>
<keyword evidence="4 7" id="KW-0677">Repeat</keyword>
<dbReference type="EC" id="2.3.1.191" evidence="7"/>
<dbReference type="Proteomes" id="UP000477083">
    <property type="component" value="Unassembled WGS sequence"/>
</dbReference>
<comment type="pathway">
    <text evidence="7">Bacterial outer membrane biogenesis; LPS lipid A biosynthesis.</text>
</comment>
<keyword evidence="3 7" id="KW-0808">Transferase</keyword>
<dbReference type="InterPro" id="IPR020573">
    <property type="entry name" value="UDP_GlcNAc_AcTrfase_non-rep"/>
</dbReference>